<name>A0AAD4XNN6_9MAGN</name>
<protein>
    <submittedName>
        <fullName evidence="1">Uncharacterized protein</fullName>
    </submittedName>
</protein>
<dbReference type="SUPFAM" id="SSF48452">
    <property type="entry name" value="TPR-like"/>
    <property type="match status" value="1"/>
</dbReference>
<evidence type="ECO:0000313" key="2">
    <source>
        <dbReference type="Proteomes" id="UP001202328"/>
    </source>
</evidence>
<keyword evidence="2" id="KW-1185">Reference proteome</keyword>
<dbReference type="InterPro" id="IPR011990">
    <property type="entry name" value="TPR-like_helical_dom_sf"/>
</dbReference>
<sequence>MVGFTKVTESWDMEAAQKLEYAAKQKEEGNVYFKAGKYKRADMICTFDEEQKKAGHFFKVTCHLNHASCKIKLNEFREAVALCSKVLKPEPTLEIDPDNREVTTKLLRLKNLRTFHDKKDAALYANMMTEL</sequence>
<dbReference type="Proteomes" id="UP001202328">
    <property type="component" value="Unassembled WGS sequence"/>
</dbReference>
<proteinExistence type="predicted"/>
<accession>A0AAD4XNN6</accession>
<reference evidence="1" key="1">
    <citation type="submission" date="2022-04" db="EMBL/GenBank/DDBJ databases">
        <title>A functionally conserved STORR gene fusion in Papaver species that diverged 16.8 million years ago.</title>
        <authorList>
            <person name="Catania T."/>
        </authorList>
    </citation>
    <scope>NUCLEOTIDE SEQUENCE</scope>
    <source>
        <strain evidence="1">S-188037</strain>
    </source>
</reference>
<comment type="caution">
    <text evidence="1">The sequence shown here is derived from an EMBL/GenBank/DDBJ whole genome shotgun (WGS) entry which is preliminary data.</text>
</comment>
<organism evidence="1 2">
    <name type="scientific">Papaver atlanticum</name>
    <dbReference type="NCBI Taxonomy" id="357466"/>
    <lineage>
        <taxon>Eukaryota</taxon>
        <taxon>Viridiplantae</taxon>
        <taxon>Streptophyta</taxon>
        <taxon>Embryophyta</taxon>
        <taxon>Tracheophyta</taxon>
        <taxon>Spermatophyta</taxon>
        <taxon>Magnoliopsida</taxon>
        <taxon>Ranunculales</taxon>
        <taxon>Papaveraceae</taxon>
        <taxon>Papaveroideae</taxon>
        <taxon>Papaver</taxon>
    </lineage>
</organism>
<dbReference type="Gene3D" id="1.25.40.10">
    <property type="entry name" value="Tetratricopeptide repeat domain"/>
    <property type="match status" value="1"/>
</dbReference>
<dbReference type="PANTHER" id="PTHR46512">
    <property type="entry name" value="PEPTIDYLPROLYL ISOMERASE"/>
    <property type="match status" value="1"/>
</dbReference>
<dbReference type="PANTHER" id="PTHR46512:SF9">
    <property type="entry name" value="PEPTIDYLPROLYL ISOMERASE"/>
    <property type="match status" value="1"/>
</dbReference>
<dbReference type="InterPro" id="IPR050754">
    <property type="entry name" value="FKBP4/5/8-like"/>
</dbReference>
<evidence type="ECO:0000313" key="1">
    <source>
        <dbReference type="EMBL" id="KAI3928838.1"/>
    </source>
</evidence>
<gene>
    <name evidence="1" type="ORF">MKW98_024439</name>
</gene>
<dbReference type="EMBL" id="JAJJMB010007708">
    <property type="protein sequence ID" value="KAI3928838.1"/>
    <property type="molecule type" value="Genomic_DNA"/>
</dbReference>
<dbReference type="AlphaFoldDB" id="A0AAD4XNN6"/>